<dbReference type="RefSeq" id="WP_207255795.1">
    <property type="nucleotide sequence ID" value="NZ_JAFMPP010000001.1"/>
</dbReference>
<gene>
    <name evidence="2" type="ORF">J1C48_01040</name>
</gene>
<feature type="domain" description="YjiS-like" evidence="1">
    <location>
        <begin position="30"/>
        <end position="62"/>
    </location>
</feature>
<evidence type="ECO:0000259" key="1">
    <source>
        <dbReference type="Pfam" id="PF06568"/>
    </source>
</evidence>
<evidence type="ECO:0000313" key="2">
    <source>
        <dbReference type="EMBL" id="MBO0661148.1"/>
    </source>
</evidence>
<organism evidence="2 3">
    <name type="scientific">Jiella flava</name>
    <dbReference type="NCBI Taxonomy" id="2816857"/>
    <lineage>
        <taxon>Bacteria</taxon>
        <taxon>Pseudomonadati</taxon>
        <taxon>Pseudomonadota</taxon>
        <taxon>Alphaproteobacteria</taxon>
        <taxon>Hyphomicrobiales</taxon>
        <taxon>Aurantimonadaceae</taxon>
        <taxon>Jiella</taxon>
    </lineage>
</organism>
<dbReference type="EMBL" id="JAFMPP010000001">
    <property type="protein sequence ID" value="MBO0661148.1"/>
    <property type="molecule type" value="Genomic_DNA"/>
</dbReference>
<dbReference type="AlphaFoldDB" id="A0A939FSL0"/>
<protein>
    <submittedName>
        <fullName evidence="2">DUF1127 domain-containing protein</fullName>
    </submittedName>
</protein>
<proteinExistence type="predicted"/>
<name>A0A939FSL0_9HYPH</name>
<dbReference type="InterPro" id="IPR009506">
    <property type="entry name" value="YjiS-like"/>
</dbReference>
<sequence>MTIIVRSTPTQPASNRFAAGLTVFATAVRAIVKTMINRHRVKSLADMPDYVLKDIGLRRDDIATSLVSDWREDPSYKLALLAARRRRNGFER</sequence>
<evidence type="ECO:0000313" key="3">
    <source>
        <dbReference type="Proteomes" id="UP000664122"/>
    </source>
</evidence>
<reference evidence="2" key="1">
    <citation type="submission" date="2021-03" db="EMBL/GenBank/DDBJ databases">
        <title>Whole genome sequence of Jiella sp. CQZ9-1.</title>
        <authorList>
            <person name="Tuo L."/>
        </authorList>
    </citation>
    <scope>NUCLEOTIDE SEQUENCE</scope>
    <source>
        <strain evidence="2">CQZ9-1</strain>
    </source>
</reference>
<dbReference type="Pfam" id="PF06568">
    <property type="entry name" value="YjiS-like"/>
    <property type="match status" value="1"/>
</dbReference>
<keyword evidence="3" id="KW-1185">Reference proteome</keyword>
<dbReference type="Proteomes" id="UP000664122">
    <property type="component" value="Unassembled WGS sequence"/>
</dbReference>
<accession>A0A939FSL0</accession>
<comment type="caution">
    <text evidence="2">The sequence shown here is derived from an EMBL/GenBank/DDBJ whole genome shotgun (WGS) entry which is preliminary data.</text>
</comment>